<reference evidence="1 2" key="1">
    <citation type="journal article" date="2011" name="PLoS Genet.">
        <title>Genomic analysis of the necrotrophic fungal pathogens Sclerotinia sclerotiorum and Botrytis cinerea.</title>
        <authorList>
            <person name="Amselem J."/>
            <person name="Cuomo C.A."/>
            <person name="van Kan J.A."/>
            <person name="Viaud M."/>
            <person name="Benito E.P."/>
            <person name="Couloux A."/>
            <person name="Coutinho P.M."/>
            <person name="de Vries R.P."/>
            <person name="Dyer P.S."/>
            <person name="Fillinger S."/>
            <person name="Fournier E."/>
            <person name="Gout L."/>
            <person name="Hahn M."/>
            <person name="Kohn L."/>
            <person name="Lapalu N."/>
            <person name="Plummer K.M."/>
            <person name="Pradier J.M."/>
            <person name="Quevillon E."/>
            <person name="Sharon A."/>
            <person name="Simon A."/>
            <person name="ten Have A."/>
            <person name="Tudzynski B."/>
            <person name="Tudzynski P."/>
            <person name="Wincker P."/>
            <person name="Andrew M."/>
            <person name="Anthouard V."/>
            <person name="Beever R.E."/>
            <person name="Beffa R."/>
            <person name="Benoit I."/>
            <person name="Bouzid O."/>
            <person name="Brault B."/>
            <person name="Chen Z."/>
            <person name="Choquer M."/>
            <person name="Collemare J."/>
            <person name="Cotton P."/>
            <person name="Danchin E.G."/>
            <person name="Da Silva C."/>
            <person name="Gautier A."/>
            <person name="Giraud C."/>
            <person name="Giraud T."/>
            <person name="Gonzalez C."/>
            <person name="Grossetete S."/>
            <person name="Guldener U."/>
            <person name="Henrissat B."/>
            <person name="Howlett B.J."/>
            <person name="Kodira C."/>
            <person name="Kretschmer M."/>
            <person name="Lappartient A."/>
            <person name="Leroch M."/>
            <person name="Levis C."/>
            <person name="Mauceli E."/>
            <person name="Neuveglise C."/>
            <person name="Oeser B."/>
            <person name="Pearson M."/>
            <person name="Poulain J."/>
            <person name="Poussereau N."/>
            <person name="Quesneville H."/>
            <person name="Rascle C."/>
            <person name="Schumacher J."/>
            <person name="Segurens B."/>
            <person name="Sexton A."/>
            <person name="Silva E."/>
            <person name="Sirven C."/>
            <person name="Soanes D.M."/>
            <person name="Talbot N.J."/>
            <person name="Templeton M."/>
            <person name="Yandava C."/>
            <person name="Yarden O."/>
            <person name="Zeng Q."/>
            <person name="Rollins J.A."/>
            <person name="Lebrun M.H."/>
            <person name="Dickman M."/>
        </authorList>
    </citation>
    <scope>NUCLEOTIDE SEQUENCE [LARGE SCALE GENOMIC DNA]</scope>
    <source>
        <strain evidence="1 2">B05.10</strain>
    </source>
</reference>
<proteinExistence type="predicted"/>
<reference evidence="1 2" key="3">
    <citation type="journal article" date="2017" name="Mol. Plant Pathol.">
        <title>A gapless genome sequence of the fungus Botrytis cinerea.</title>
        <authorList>
            <person name="Van Kan J.A."/>
            <person name="Stassen J.H."/>
            <person name="Mosbach A."/>
            <person name="Van Der Lee T.A."/>
            <person name="Faino L."/>
            <person name="Farmer A.D."/>
            <person name="Papasotiriou D.G."/>
            <person name="Zhou S."/>
            <person name="Seidl M.F."/>
            <person name="Cottam E."/>
            <person name="Edel D."/>
            <person name="Hahn M."/>
            <person name="Schwartz D.C."/>
            <person name="Dietrich R.A."/>
            <person name="Widdison S."/>
            <person name="Scalliet G."/>
        </authorList>
    </citation>
    <scope>NUCLEOTIDE SEQUENCE [LARGE SCALE GENOMIC DNA]</scope>
    <source>
        <strain evidence="1 2">B05.10</strain>
    </source>
</reference>
<dbReference type="EMBL" id="CP009810">
    <property type="protein sequence ID" value="ATZ51185.1"/>
    <property type="molecule type" value="Genomic_DNA"/>
</dbReference>
<dbReference type="RefSeq" id="XP_024549439.1">
    <property type="nucleotide sequence ID" value="XM_024693653.1"/>
</dbReference>
<evidence type="ECO:0000313" key="1">
    <source>
        <dbReference type="EMBL" id="ATZ51185.1"/>
    </source>
</evidence>
<dbReference type="VEuPathDB" id="FungiDB:Bcin06g06100"/>
<name>A0A384JKS4_BOTFB</name>
<gene>
    <name evidence="1" type="ORF">BCIN_06g06100</name>
</gene>
<organism evidence="1 2">
    <name type="scientific">Botryotinia fuckeliana (strain B05.10)</name>
    <name type="common">Noble rot fungus</name>
    <name type="synonym">Botrytis cinerea</name>
    <dbReference type="NCBI Taxonomy" id="332648"/>
    <lineage>
        <taxon>Eukaryota</taxon>
        <taxon>Fungi</taxon>
        <taxon>Dikarya</taxon>
        <taxon>Ascomycota</taxon>
        <taxon>Pezizomycotina</taxon>
        <taxon>Leotiomycetes</taxon>
        <taxon>Helotiales</taxon>
        <taxon>Sclerotiniaceae</taxon>
        <taxon>Botrytis</taxon>
    </lineage>
</organism>
<keyword evidence="2" id="KW-1185">Reference proteome</keyword>
<reference evidence="1 2" key="2">
    <citation type="journal article" date="2012" name="Eukaryot. Cell">
        <title>Genome update of Botrytis cinerea strains B05.10 and T4.</title>
        <authorList>
            <person name="Staats M."/>
            <person name="van Kan J.A."/>
        </authorList>
    </citation>
    <scope>NUCLEOTIDE SEQUENCE [LARGE SCALE GENOMIC DNA]</scope>
    <source>
        <strain evidence="1 2">B05.10</strain>
    </source>
</reference>
<dbReference type="GeneID" id="5429708"/>
<dbReference type="KEGG" id="bfu:BCIN_06g06100"/>
<accession>A0A384JKS4</accession>
<sequence>MERSDRVGCCETQCREQNKKSFVKELWIYGEPDNVYMHLGQVKLAVDILDDIFQFFLTCSSYAGVTEGGPSQIDYFSRFTKSTLHLARTYLLIIASSRSTNTNHTTILLGL</sequence>
<dbReference type="AlphaFoldDB" id="A0A384JKS4"/>
<evidence type="ECO:0000313" key="2">
    <source>
        <dbReference type="Proteomes" id="UP000001798"/>
    </source>
</evidence>
<protein>
    <submittedName>
        <fullName evidence="1">Uncharacterized protein</fullName>
    </submittedName>
</protein>
<dbReference type="OrthoDB" id="3539175at2759"/>
<dbReference type="Proteomes" id="UP000001798">
    <property type="component" value="Chromosome 6"/>
</dbReference>